<reference evidence="2" key="1">
    <citation type="submission" date="2022-02" db="EMBL/GenBank/DDBJ databases">
        <title>Vibrio sp. nov., a new bacterium isolated from Bohai sea, China.</title>
        <authorList>
            <person name="Yuan Y."/>
        </authorList>
    </citation>
    <scope>NUCLEOTIDE SEQUENCE</scope>
    <source>
        <strain evidence="2">DBSS07</strain>
    </source>
</reference>
<sequence>MKILLAAAVLLQIVVAVQTEGLTRALAELSAFLLVLAIVFSIRSSKKVAAKIEAEEL</sequence>
<keyword evidence="3" id="KW-1185">Reference proteome</keyword>
<keyword evidence="1" id="KW-1133">Transmembrane helix</keyword>
<accession>A0A9X3CFQ4</accession>
<feature type="transmembrane region" description="Helical" evidence="1">
    <location>
        <begin position="26"/>
        <end position="42"/>
    </location>
</feature>
<dbReference type="AlphaFoldDB" id="A0A9X3CFQ4"/>
<evidence type="ECO:0000256" key="1">
    <source>
        <dbReference type="SAM" id="Phobius"/>
    </source>
</evidence>
<keyword evidence="1" id="KW-0472">Membrane</keyword>
<evidence type="ECO:0008006" key="4">
    <source>
        <dbReference type="Google" id="ProtNLM"/>
    </source>
</evidence>
<dbReference type="RefSeq" id="WP_265688035.1">
    <property type="nucleotide sequence ID" value="NZ_JAKRRX010000067.1"/>
</dbReference>
<name>A0A9X3CFQ4_9VIBR</name>
<proteinExistence type="predicted"/>
<organism evidence="2 3">
    <name type="scientific">Vibrio paucivorans</name>
    <dbReference type="NCBI Taxonomy" id="2829489"/>
    <lineage>
        <taxon>Bacteria</taxon>
        <taxon>Pseudomonadati</taxon>
        <taxon>Pseudomonadota</taxon>
        <taxon>Gammaproteobacteria</taxon>
        <taxon>Vibrionales</taxon>
        <taxon>Vibrionaceae</taxon>
        <taxon>Vibrio</taxon>
    </lineage>
</organism>
<evidence type="ECO:0000313" key="3">
    <source>
        <dbReference type="Proteomes" id="UP001155586"/>
    </source>
</evidence>
<gene>
    <name evidence="2" type="ORF">MD483_12535</name>
</gene>
<evidence type="ECO:0000313" key="2">
    <source>
        <dbReference type="EMBL" id="MCW8334649.1"/>
    </source>
</evidence>
<protein>
    <recommendedName>
        <fullName evidence="4">O-succinylbenzoic acid--CoA ligase</fullName>
    </recommendedName>
</protein>
<dbReference type="EMBL" id="JAKRRX010000067">
    <property type="protein sequence ID" value="MCW8334649.1"/>
    <property type="molecule type" value="Genomic_DNA"/>
</dbReference>
<keyword evidence="1" id="KW-0812">Transmembrane</keyword>
<dbReference type="Proteomes" id="UP001155586">
    <property type="component" value="Unassembled WGS sequence"/>
</dbReference>
<comment type="caution">
    <text evidence="2">The sequence shown here is derived from an EMBL/GenBank/DDBJ whole genome shotgun (WGS) entry which is preliminary data.</text>
</comment>